<evidence type="ECO:0000313" key="2">
    <source>
        <dbReference type="EMBL" id="MBM7632217.1"/>
    </source>
</evidence>
<dbReference type="EMBL" id="JAFBEC010000003">
    <property type="protein sequence ID" value="MBM7632217.1"/>
    <property type="molecule type" value="Genomic_DNA"/>
</dbReference>
<organism evidence="2 3">
    <name type="scientific">Geomicrobium sediminis</name>
    <dbReference type="NCBI Taxonomy" id="1347788"/>
    <lineage>
        <taxon>Bacteria</taxon>
        <taxon>Bacillati</taxon>
        <taxon>Bacillota</taxon>
        <taxon>Bacilli</taxon>
        <taxon>Bacillales</taxon>
        <taxon>Geomicrobium</taxon>
    </lineage>
</organism>
<feature type="compositionally biased region" description="Low complexity" evidence="1">
    <location>
        <begin position="132"/>
        <end position="143"/>
    </location>
</feature>
<dbReference type="PROSITE" id="PS51257">
    <property type="entry name" value="PROKAR_LIPOPROTEIN"/>
    <property type="match status" value="1"/>
</dbReference>
<comment type="caution">
    <text evidence="2">The sequence shown here is derived from an EMBL/GenBank/DDBJ whole genome shotgun (WGS) entry which is preliminary data.</text>
</comment>
<sequence length="402" mass="44746">MRNALIIPSLMMMLILLAGCMSFLEPEEEADVEAEEQGATAQVSAEIPSLSNYYRTVFQDGTYVPGHARGFGSAMVYNRHDLERLEVGLSEIASNEFSPEDYYIQEGRFITRNDLNSWLSRQDNTEDDEGNPENPNGLNPQLGEGETLIEREANAPRVLSHITEHNFMRQTSEGDLAVGGVAIAVSLNTTYTYRVTDDDGLQHGPFNTEISEEQLDTARDEISNEIVSRLRTIHSGGEDNVNLDDVPIVVAVYHETTRESTTPGEFVSYAVAEPGSDLGGWTELDETHHFFPSSSASNNAPADADRFNEFHMQLNSYFSDHIGATALGYYQNGELQELTITVPIRFQSKMETIAITQQVAELVEDRFPTNVDIVAKVESNDQQEALIQRPAGTEEVDVYIYD</sequence>
<protein>
    <submittedName>
        <fullName evidence="2">Protein involved in sex pheromone biosynthesis</fullName>
    </submittedName>
</protein>
<name>A0ABS2PA95_9BACL</name>
<proteinExistence type="predicted"/>
<accession>A0ABS2PA95</accession>
<gene>
    <name evidence="2" type="ORF">JOD17_001310</name>
</gene>
<dbReference type="RefSeq" id="WP_204696349.1">
    <property type="nucleotide sequence ID" value="NZ_JAFBEC010000003.1"/>
</dbReference>
<dbReference type="CDD" id="cd13440">
    <property type="entry name" value="CamS_repeat_2"/>
    <property type="match status" value="1"/>
</dbReference>
<dbReference type="Gene3D" id="3.10.570.10">
    <property type="entry name" value="sex pheromone staph- cam373 precursor domain"/>
    <property type="match status" value="1"/>
</dbReference>
<dbReference type="Proteomes" id="UP000741863">
    <property type="component" value="Unassembled WGS sequence"/>
</dbReference>
<reference evidence="2 3" key="1">
    <citation type="submission" date="2021-01" db="EMBL/GenBank/DDBJ databases">
        <title>Genomic Encyclopedia of Type Strains, Phase IV (KMG-IV): sequencing the most valuable type-strain genomes for metagenomic binning, comparative biology and taxonomic classification.</title>
        <authorList>
            <person name="Goeker M."/>
        </authorList>
    </citation>
    <scope>NUCLEOTIDE SEQUENCE [LARGE SCALE GENOMIC DNA]</scope>
    <source>
        <strain evidence="2 3">DSM 25540</strain>
    </source>
</reference>
<dbReference type="PIRSF" id="PIRSF012509">
    <property type="entry name" value="CamS"/>
    <property type="match status" value="1"/>
</dbReference>
<dbReference type="CDD" id="cd13441">
    <property type="entry name" value="CamS_repeat_1"/>
    <property type="match status" value="1"/>
</dbReference>
<dbReference type="Pfam" id="PF07537">
    <property type="entry name" value="CamS"/>
    <property type="match status" value="1"/>
</dbReference>
<keyword evidence="3" id="KW-1185">Reference proteome</keyword>
<dbReference type="InterPro" id="IPR011426">
    <property type="entry name" value="CamS"/>
</dbReference>
<evidence type="ECO:0000313" key="3">
    <source>
        <dbReference type="Proteomes" id="UP000741863"/>
    </source>
</evidence>
<evidence type="ECO:0000256" key="1">
    <source>
        <dbReference type="SAM" id="MobiDB-lite"/>
    </source>
</evidence>
<feature type="region of interest" description="Disordered" evidence="1">
    <location>
        <begin position="120"/>
        <end position="143"/>
    </location>
</feature>